<comment type="caution">
    <text evidence="4">The sequence shown here is derived from an EMBL/GenBank/DDBJ whole genome shotgun (WGS) entry which is preliminary data.</text>
</comment>
<gene>
    <name evidence="4" type="ORF">OCV57_10755</name>
</gene>
<accession>A0AAE3IKY8</accession>
<evidence type="ECO:0000256" key="1">
    <source>
        <dbReference type="SAM" id="Coils"/>
    </source>
</evidence>
<sequence length="704" mass="82711">MSEYNEQRAAFDKAVKTFDGNNSFAAARALLLSGEKTVSFNRKIIEKNIDSSWLTEIEKALPHLDTVIRNPRNTIKEVEEIVPIAMSRKITVESIKHLGQHTDLIQDIDKKTGKITPSKILNIHKEETLDTYENRFVNTLIDRLYIFINIRYNKLVQTAEAQEAYSFNYDTVADSGDGRKVNISFKIETVDSLVGGSKDTDVWSRLERVKKAIEGYKGSVLCTTLGNAFIRPPVMRTNAITKNVDLMACLTLWQFIESYDKAGYEVNVSDTAQRPDDSYIEDIYGLTAMNYMLFRSYTHGADKSEELKTIKSKTLAPKVVRRFDKQTPDKYDVIVGEGEQSSASKTDMGMTAEEAGNLTAELDRIVEIEKQFLKDEEDRKRAEELAAAEAERKRAEQEKLERQRREEEERIRLEHEEAERRRLELIQKQQAEQAAREKAEREERERREKEEEIKHIARRKRQMEERKRREEEQRVREERARIREEKKLVRSSLGSAMDQQISTNEEAVSSSFVSEYESPEIAAKKAKEAQQQREQERRERERAERLKAERESFENKNINEIFKEYSKNPYYMAKRGITYVLAHAFGIIPVVTDNPDYIRMFKVKKEKELAEAERKRAEREIEIIYEKYAPYLKYDVKRHIKNRQFKKRKRLERKNRPPRPYIPPQRTAEEQKAIDAEMKRLYKEYHVSAVGRMARHLKEKYSKQ</sequence>
<dbReference type="Proteomes" id="UP001208131">
    <property type="component" value="Unassembled WGS sequence"/>
</dbReference>
<dbReference type="EMBL" id="JAOQJZ010000011">
    <property type="protein sequence ID" value="MCU6706397.1"/>
    <property type="molecule type" value="Genomic_DNA"/>
</dbReference>
<protein>
    <submittedName>
        <fullName evidence="4">DUF2357 domain-containing protein</fullName>
    </submittedName>
</protein>
<feature type="compositionally biased region" description="Basic and acidic residues" evidence="2">
    <location>
        <begin position="522"/>
        <end position="545"/>
    </location>
</feature>
<organism evidence="4 5">
    <name type="scientific">Hominimerdicola aceti</name>
    <dbReference type="NCBI Taxonomy" id="2981726"/>
    <lineage>
        <taxon>Bacteria</taxon>
        <taxon>Bacillati</taxon>
        <taxon>Bacillota</taxon>
        <taxon>Clostridia</taxon>
        <taxon>Eubacteriales</taxon>
        <taxon>Oscillospiraceae</taxon>
        <taxon>Hominimerdicola</taxon>
    </lineage>
</organism>
<evidence type="ECO:0000313" key="4">
    <source>
        <dbReference type="EMBL" id="MCU6706397.1"/>
    </source>
</evidence>
<evidence type="ECO:0000259" key="3">
    <source>
        <dbReference type="Pfam" id="PF09823"/>
    </source>
</evidence>
<feature type="region of interest" description="Disordered" evidence="2">
    <location>
        <begin position="384"/>
        <end position="545"/>
    </location>
</feature>
<dbReference type="RefSeq" id="WP_267301538.1">
    <property type="nucleotide sequence ID" value="NZ_JAOQJZ010000011.1"/>
</dbReference>
<keyword evidence="1" id="KW-0175">Coiled coil</keyword>
<proteinExistence type="predicted"/>
<dbReference type="Pfam" id="PF09823">
    <property type="entry name" value="DUF2357"/>
    <property type="match status" value="1"/>
</dbReference>
<feature type="coiled-coil region" evidence="1">
    <location>
        <begin position="600"/>
        <end position="627"/>
    </location>
</feature>
<feature type="compositionally biased region" description="Polar residues" evidence="2">
    <location>
        <begin position="492"/>
        <end position="513"/>
    </location>
</feature>
<dbReference type="InterPro" id="IPR018633">
    <property type="entry name" value="DUF2357"/>
</dbReference>
<evidence type="ECO:0000313" key="5">
    <source>
        <dbReference type="Proteomes" id="UP001208131"/>
    </source>
</evidence>
<keyword evidence="5" id="KW-1185">Reference proteome</keyword>
<feature type="compositionally biased region" description="Basic and acidic residues" evidence="2">
    <location>
        <begin position="434"/>
        <end position="455"/>
    </location>
</feature>
<feature type="compositionally biased region" description="Basic and acidic residues" evidence="2">
    <location>
        <begin position="384"/>
        <end position="425"/>
    </location>
</feature>
<evidence type="ECO:0000256" key="2">
    <source>
        <dbReference type="SAM" id="MobiDB-lite"/>
    </source>
</evidence>
<feature type="compositionally biased region" description="Basic residues" evidence="2">
    <location>
        <begin position="647"/>
        <end position="657"/>
    </location>
</feature>
<feature type="compositionally biased region" description="Basic and acidic residues" evidence="2">
    <location>
        <begin position="462"/>
        <end position="488"/>
    </location>
</feature>
<feature type="domain" description="DUF2357" evidence="3">
    <location>
        <begin position="64"/>
        <end position="162"/>
    </location>
</feature>
<name>A0AAE3IKY8_9FIRM</name>
<feature type="region of interest" description="Disordered" evidence="2">
    <location>
        <begin position="647"/>
        <end position="670"/>
    </location>
</feature>
<reference evidence="4 5" key="1">
    <citation type="journal article" date="2021" name="ISME Commun">
        <title>Automated analysis of genomic sequences facilitates high-throughput and comprehensive description of bacteria.</title>
        <authorList>
            <person name="Hitch T.C.A."/>
        </authorList>
    </citation>
    <scope>NUCLEOTIDE SEQUENCE [LARGE SCALE GENOMIC DNA]</scope>
    <source>
        <strain evidence="4 5">Sanger_31</strain>
    </source>
</reference>
<dbReference type="AlphaFoldDB" id="A0AAE3IKY8"/>